<evidence type="ECO:0000259" key="8">
    <source>
        <dbReference type="PROSITE" id="PS50110"/>
    </source>
</evidence>
<feature type="domain" description="PAS" evidence="9">
    <location>
        <begin position="525"/>
        <end position="599"/>
    </location>
</feature>
<dbReference type="SUPFAM" id="SSF47384">
    <property type="entry name" value="Homodimeric domain of signal transducing histidine kinase"/>
    <property type="match status" value="1"/>
</dbReference>
<dbReference type="SMART" id="SM00387">
    <property type="entry name" value="HATPase_c"/>
    <property type="match status" value="1"/>
</dbReference>
<dbReference type="AlphaFoldDB" id="B4SAV8"/>
<feature type="domain" description="PAC" evidence="10">
    <location>
        <begin position="220"/>
        <end position="272"/>
    </location>
</feature>
<dbReference type="InterPro" id="IPR036097">
    <property type="entry name" value="HisK_dim/P_sf"/>
</dbReference>
<dbReference type="CDD" id="cd00082">
    <property type="entry name" value="HisKA"/>
    <property type="match status" value="1"/>
</dbReference>
<dbReference type="Pfam" id="PF08447">
    <property type="entry name" value="PAS_3"/>
    <property type="match status" value="2"/>
</dbReference>
<dbReference type="NCBIfam" id="TIGR00229">
    <property type="entry name" value="sensory_box"/>
    <property type="match status" value="5"/>
</dbReference>
<keyword evidence="12" id="KW-1185">Reference proteome</keyword>
<evidence type="ECO:0000256" key="4">
    <source>
        <dbReference type="ARBA" id="ARBA00022679"/>
    </source>
</evidence>
<dbReference type="SUPFAM" id="SSF52172">
    <property type="entry name" value="CheY-like"/>
    <property type="match status" value="1"/>
</dbReference>
<keyword evidence="4" id="KW-0808">Transferase</keyword>
<dbReference type="Pfam" id="PF13188">
    <property type="entry name" value="PAS_8"/>
    <property type="match status" value="1"/>
</dbReference>
<feature type="domain" description="Response regulatory" evidence="8">
    <location>
        <begin position="918"/>
        <end position="1034"/>
    </location>
</feature>
<dbReference type="eggNOG" id="COG2202">
    <property type="taxonomic scope" value="Bacteria"/>
</dbReference>
<sequence length="1051" mass="120293">MSQDMSQDRERLNLVLSVAREGFWDWNLKTDQLYLSPRYCEVTGYSPIDTLFDTAFMKLIIHPDDHQLFFHALEALHQGREESLTIEYRMISKDGVMHWIECRCRKVEHDEDGTVSHLIGTIVDITDKKKREHDLHKLNHALLASNERMHLIMAATNTSIWEYDVITDTNFWPDKLWRMYGLEPYSCEATHENWLNTIIPEDRERIAQITGEDIRNGVEFNNIWRVRDPDGAIRWLMAKGTPFKDADGKVLRYAGIVLDITDRKVQEEALQESENRFRNLFEKHSSVILVLDPDTSQIVDANQAAATFYGWPLEKLRQMPFRRVTMSSPETVKRNLERFRAAEKEQGSFHHCHRHILADGSIRDVEVFSCAIPYHGKPLIYSIINDITERTQIEHALRDSEKKFRSITEQIAEMVFVTDDKGALTYVSPVVEKIFGYSASEVIRHLFTEYLAEEEVSRALAILANTLRDYFTDQVFEGRFRKKNGSLFYGEVHVRSYRDQDSSGMIGLIRDISERKAYQQELLESRQFLKTIYDDVNYSIFVVDVLPDRSYLFKGINPMHEKLTGIKSEQISGKKPEEILSPHFAELVMRHYDECIREGHPIRYEELLPFKGKETLWETVLNPVRNESGTICRIIGTSIDISERRLAEEERAQLEVQLQQSQKMEMIGRLAGGIAHDFNNMLTVILGHSEMAIELFDPSQQAYADLEAIRQAGARSADLTRQLLAFARKQIVIPKILELNSVIEHMLPMLRRLIGENIALVWIPDCKNSHLKMDPSQIDQILVNLCVNARDAITGNGTITLKTECLALPDIGRNARNSGESPVDYVRLSIRDDGGGIDKDDLHHIFEPFFTTKEQGKGTGLGLSTVYGIVKQNNGTIECQSEPGQGTIFTIQLPRYNLQPQVEQQTQAEQFRHHGHQTILLVEDQPAILKLCKSMLERNGYAVLTAESPAEALRKEANYKGTLDLLLTDVIMPEMNGSELSRQLQALRPELKTLFMSGYTDDVIIHNTLLDSGVNFIQKPFTMKSLITIVDTILNPDECEPSGATTRPLAE</sequence>
<dbReference type="SUPFAM" id="SSF55785">
    <property type="entry name" value="PYP-like sensor domain (PAS domain)"/>
    <property type="match status" value="5"/>
</dbReference>
<dbReference type="KEGG" id="pph:Ppha_1668"/>
<dbReference type="Gene3D" id="2.10.70.100">
    <property type="match status" value="1"/>
</dbReference>
<dbReference type="Proteomes" id="UP000002724">
    <property type="component" value="Chromosome"/>
</dbReference>
<dbReference type="RefSeq" id="WP_012508391.1">
    <property type="nucleotide sequence ID" value="NC_011060.1"/>
</dbReference>
<evidence type="ECO:0000256" key="5">
    <source>
        <dbReference type="ARBA" id="ARBA00022777"/>
    </source>
</evidence>
<dbReference type="InterPro" id="IPR052162">
    <property type="entry name" value="Sensor_kinase/Photoreceptor"/>
</dbReference>
<dbReference type="InterPro" id="IPR000014">
    <property type="entry name" value="PAS"/>
</dbReference>
<feature type="domain" description="PAC" evidence="10">
    <location>
        <begin position="84"/>
        <end position="137"/>
    </location>
</feature>
<feature type="domain" description="PAC" evidence="10">
    <location>
        <begin position="474"/>
        <end position="524"/>
    </location>
</feature>
<dbReference type="InterPro" id="IPR001610">
    <property type="entry name" value="PAC"/>
</dbReference>
<dbReference type="Gene3D" id="3.40.50.2300">
    <property type="match status" value="1"/>
</dbReference>
<dbReference type="InterPro" id="IPR011006">
    <property type="entry name" value="CheY-like_superfamily"/>
</dbReference>
<protein>
    <recommendedName>
        <fullName evidence="2">histidine kinase</fullName>
        <ecNumber evidence="2">2.7.13.3</ecNumber>
    </recommendedName>
</protein>
<evidence type="ECO:0000256" key="3">
    <source>
        <dbReference type="ARBA" id="ARBA00022553"/>
    </source>
</evidence>
<dbReference type="InterPro" id="IPR001789">
    <property type="entry name" value="Sig_transdc_resp-reg_receiver"/>
</dbReference>
<dbReference type="InterPro" id="IPR013656">
    <property type="entry name" value="PAS_4"/>
</dbReference>
<feature type="domain" description="PAC" evidence="10">
    <location>
        <begin position="602"/>
        <end position="653"/>
    </location>
</feature>
<dbReference type="Pfam" id="PF02518">
    <property type="entry name" value="HATPase_c"/>
    <property type="match status" value="1"/>
</dbReference>
<evidence type="ECO:0000259" key="10">
    <source>
        <dbReference type="PROSITE" id="PS50113"/>
    </source>
</evidence>
<dbReference type="PROSITE" id="PS50113">
    <property type="entry name" value="PAC"/>
    <property type="match status" value="4"/>
</dbReference>
<organism evidence="11 12">
    <name type="scientific">Pelodictyon phaeoclathratiforme (strain DSM 5477 / BU-1)</name>
    <dbReference type="NCBI Taxonomy" id="324925"/>
    <lineage>
        <taxon>Bacteria</taxon>
        <taxon>Pseudomonadati</taxon>
        <taxon>Chlorobiota</taxon>
        <taxon>Chlorobiia</taxon>
        <taxon>Chlorobiales</taxon>
        <taxon>Chlorobiaceae</taxon>
        <taxon>Chlorobium/Pelodictyon group</taxon>
        <taxon>Pelodictyon</taxon>
    </lineage>
</organism>
<comment type="catalytic activity">
    <reaction evidence="1">
        <text>ATP + protein L-histidine = ADP + protein N-phospho-L-histidine.</text>
        <dbReference type="EC" id="2.7.13.3"/>
    </reaction>
</comment>
<dbReference type="InterPro" id="IPR013655">
    <property type="entry name" value="PAS_fold_3"/>
</dbReference>
<dbReference type="InterPro" id="IPR003594">
    <property type="entry name" value="HATPase_dom"/>
</dbReference>
<dbReference type="SMART" id="SM00086">
    <property type="entry name" value="PAC"/>
    <property type="match status" value="5"/>
</dbReference>
<dbReference type="SMART" id="SM00448">
    <property type="entry name" value="REC"/>
    <property type="match status" value="1"/>
</dbReference>
<dbReference type="GO" id="GO:0000155">
    <property type="term" value="F:phosphorelay sensor kinase activity"/>
    <property type="evidence" value="ECO:0007669"/>
    <property type="project" value="InterPro"/>
</dbReference>
<dbReference type="SMART" id="SM00388">
    <property type="entry name" value="HisKA"/>
    <property type="match status" value="1"/>
</dbReference>
<dbReference type="HOGENOM" id="CLU_000445_114_51_10"/>
<dbReference type="PANTHER" id="PTHR43304">
    <property type="entry name" value="PHYTOCHROME-LIKE PROTEIN CPH1"/>
    <property type="match status" value="1"/>
</dbReference>
<evidence type="ECO:0000256" key="2">
    <source>
        <dbReference type="ARBA" id="ARBA00012438"/>
    </source>
</evidence>
<dbReference type="PROSITE" id="PS50112">
    <property type="entry name" value="PAS"/>
    <property type="match status" value="4"/>
</dbReference>
<dbReference type="eggNOG" id="COG5002">
    <property type="taxonomic scope" value="Bacteria"/>
</dbReference>
<dbReference type="CDD" id="cd00130">
    <property type="entry name" value="PAS"/>
    <property type="match status" value="4"/>
</dbReference>
<dbReference type="Pfam" id="PF00072">
    <property type="entry name" value="Response_reg"/>
    <property type="match status" value="1"/>
</dbReference>
<dbReference type="SUPFAM" id="SSF55874">
    <property type="entry name" value="ATPase domain of HSP90 chaperone/DNA topoisomerase II/histidine kinase"/>
    <property type="match status" value="1"/>
</dbReference>
<dbReference type="PRINTS" id="PR00344">
    <property type="entry name" value="BCTRLSENSOR"/>
</dbReference>
<dbReference type="InterPro" id="IPR013767">
    <property type="entry name" value="PAS_fold"/>
</dbReference>
<dbReference type="PROSITE" id="PS50110">
    <property type="entry name" value="RESPONSE_REGULATORY"/>
    <property type="match status" value="1"/>
</dbReference>
<dbReference type="GO" id="GO:0006355">
    <property type="term" value="P:regulation of DNA-templated transcription"/>
    <property type="evidence" value="ECO:0007669"/>
    <property type="project" value="InterPro"/>
</dbReference>
<dbReference type="Pfam" id="PF08448">
    <property type="entry name" value="PAS_4"/>
    <property type="match status" value="1"/>
</dbReference>
<dbReference type="EC" id="2.7.13.3" evidence="2"/>
<dbReference type="SMART" id="SM00091">
    <property type="entry name" value="PAS"/>
    <property type="match status" value="5"/>
</dbReference>
<dbReference type="InterPro" id="IPR005467">
    <property type="entry name" value="His_kinase_dom"/>
</dbReference>
<dbReference type="Gene3D" id="1.10.287.130">
    <property type="match status" value="1"/>
</dbReference>
<feature type="domain" description="PAS" evidence="9">
    <location>
        <begin position="400"/>
        <end position="470"/>
    </location>
</feature>
<accession>B4SAV8</accession>
<dbReference type="Gene3D" id="3.30.450.20">
    <property type="entry name" value="PAS domain"/>
    <property type="match status" value="5"/>
</dbReference>
<reference evidence="11 12" key="1">
    <citation type="submission" date="2008-06" db="EMBL/GenBank/DDBJ databases">
        <title>Complete sequence of Pelodictyon phaeoclathratiforme BU-1.</title>
        <authorList>
            <consortium name="US DOE Joint Genome Institute"/>
            <person name="Lucas S."/>
            <person name="Copeland A."/>
            <person name="Lapidus A."/>
            <person name="Glavina del Rio T."/>
            <person name="Dalin E."/>
            <person name="Tice H."/>
            <person name="Bruce D."/>
            <person name="Goodwin L."/>
            <person name="Pitluck S."/>
            <person name="Schmutz J."/>
            <person name="Larimer F."/>
            <person name="Land M."/>
            <person name="Hauser L."/>
            <person name="Kyrpides N."/>
            <person name="Mikhailova N."/>
            <person name="Liu Z."/>
            <person name="Li T."/>
            <person name="Zhao F."/>
            <person name="Overmann J."/>
            <person name="Bryant D.A."/>
            <person name="Richardson P."/>
        </authorList>
    </citation>
    <scope>NUCLEOTIDE SEQUENCE [LARGE SCALE GENOMIC DNA]</scope>
    <source>
        <strain evidence="12">DSM 5477 / BU-1</strain>
    </source>
</reference>
<dbReference type="eggNOG" id="COG0745">
    <property type="taxonomic scope" value="Bacteria"/>
</dbReference>
<dbReference type="PROSITE" id="PS50109">
    <property type="entry name" value="HIS_KIN"/>
    <property type="match status" value="1"/>
</dbReference>
<evidence type="ECO:0000259" key="7">
    <source>
        <dbReference type="PROSITE" id="PS50109"/>
    </source>
</evidence>
<dbReference type="InterPro" id="IPR004358">
    <property type="entry name" value="Sig_transdc_His_kin-like_C"/>
</dbReference>
<gene>
    <name evidence="11" type="ordered locus">Ppha_1668</name>
</gene>
<dbReference type="InterPro" id="IPR003661">
    <property type="entry name" value="HisK_dim/P_dom"/>
</dbReference>
<feature type="domain" description="Histidine kinase" evidence="7">
    <location>
        <begin position="673"/>
        <end position="897"/>
    </location>
</feature>
<dbReference type="STRING" id="324925.Ppha_1668"/>
<dbReference type="InterPro" id="IPR036890">
    <property type="entry name" value="HATPase_C_sf"/>
</dbReference>
<feature type="modified residue" description="4-aspartylphosphate" evidence="6">
    <location>
        <position position="969"/>
    </location>
</feature>
<dbReference type="InterPro" id="IPR035965">
    <property type="entry name" value="PAS-like_dom_sf"/>
</dbReference>
<dbReference type="Pfam" id="PF00989">
    <property type="entry name" value="PAS"/>
    <property type="match status" value="1"/>
</dbReference>
<name>B4SAV8_PELPB</name>
<dbReference type="OrthoDB" id="9783713at2"/>
<dbReference type="PANTHER" id="PTHR43304:SF1">
    <property type="entry name" value="PAC DOMAIN-CONTAINING PROTEIN"/>
    <property type="match status" value="1"/>
</dbReference>
<dbReference type="InterPro" id="IPR000700">
    <property type="entry name" value="PAS-assoc_C"/>
</dbReference>
<keyword evidence="5 11" id="KW-0418">Kinase</keyword>
<keyword evidence="3 6" id="KW-0597">Phosphoprotein</keyword>
<evidence type="ECO:0000259" key="9">
    <source>
        <dbReference type="PROSITE" id="PS50112"/>
    </source>
</evidence>
<dbReference type="Gene3D" id="3.30.565.10">
    <property type="entry name" value="Histidine kinase-like ATPase, C-terminal domain"/>
    <property type="match status" value="1"/>
</dbReference>
<evidence type="ECO:0000256" key="6">
    <source>
        <dbReference type="PROSITE-ProRule" id="PRU00169"/>
    </source>
</evidence>
<proteinExistence type="predicted"/>
<feature type="domain" description="PAS" evidence="9">
    <location>
        <begin position="273"/>
        <end position="346"/>
    </location>
</feature>
<dbReference type="EMBL" id="CP001110">
    <property type="protein sequence ID" value="ACF43904.1"/>
    <property type="molecule type" value="Genomic_DNA"/>
</dbReference>
<evidence type="ECO:0000313" key="12">
    <source>
        <dbReference type="Proteomes" id="UP000002724"/>
    </source>
</evidence>
<evidence type="ECO:0000256" key="1">
    <source>
        <dbReference type="ARBA" id="ARBA00000085"/>
    </source>
</evidence>
<evidence type="ECO:0000313" key="11">
    <source>
        <dbReference type="EMBL" id="ACF43904.1"/>
    </source>
</evidence>
<feature type="domain" description="PAS" evidence="9">
    <location>
        <begin position="8"/>
        <end position="80"/>
    </location>
</feature>
<dbReference type="Pfam" id="PF00512">
    <property type="entry name" value="HisKA"/>
    <property type="match status" value="1"/>
</dbReference>
<dbReference type="eggNOG" id="COG4191">
    <property type="taxonomic scope" value="Bacteria"/>
</dbReference>